<proteinExistence type="predicted"/>
<dbReference type="EMBL" id="LYVF01000062">
    <property type="protein sequence ID" value="OAT85513.1"/>
    <property type="molecule type" value="Genomic_DNA"/>
</dbReference>
<evidence type="ECO:0000256" key="1">
    <source>
        <dbReference type="SAM" id="Phobius"/>
    </source>
</evidence>
<feature type="transmembrane region" description="Helical" evidence="1">
    <location>
        <begin position="72"/>
        <end position="88"/>
    </location>
</feature>
<accession>A0A1B7LH47</accession>
<gene>
    <name evidence="3" type="ORF">A6M21_06260</name>
</gene>
<keyword evidence="4" id="KW-1185">Reference proteome</keyword>
<evidence type="ECO:0000313" key="3">
    <source>
        <dbReference type="EMBL" id="OAT85513.1"/>
    </source>
</evidence>
<feature type="transmembrane region" description="Helical" evidence="1">
    <location>
        <begin position="48"/>
        <end position="66"/>
    </location>
</feature>
<feature type="domain" description="Restriction endonuclease type IV Mrr" evidence="2">
    <location>
        <begin position="173"/>
        <end position="230"/>
    </location>
</feature>
<dbReference type="GO" id="GO:0004519">
    <property type="term" value="F:endonuclease activity"/>
    <property type="evidence" value="ECO:0007669"/>
    <property type="project" value="InterPro"/>
</dbReference>
<dbReference type="AlphaFoldDB" id="A0A1B7LH47"/>
<reference evidence="3 4" key="1">
    <citation type="submission" date="2016-04" db="EMBL/GenBank/DDBJ databases">
        <authorList>
            <person name="Evans L.H."/>
            <person name="Alamgir A."/>
            <person name="Owens N."/>
            <person name="Weber N.D."/>
            <person name="Virtaneva K."/>
            <person name="Barbian K."/>
            <person name="Babar A."/>
            <person name="Rosenke K."/>
        </authorList>
    </citation>
    <scope>NUCLEOTIDE SEQUENCE [LARGE SCALE GENOMIC DNA]</scope>
    <source>
        <strain evidence="3 4">LMa1</strain>
    </source>
</reference>
<feature type="transmembrane region" description="Helical" evidence="1">
    <location>
        <begin position="275"/>
        <end position="291"/>
    </location>
</feature>
<dbReference type="GO" id="GO:0003677">
    <property type="term" value="F:DNA binding"/>
    <property type="evidence" value="ECO:0007669"/>
    <property type="project" value="InterPro"/>
</dbReference>
<dbReference type="InterPro" id="IPR007560">
    <property type="entry name" value="Restrct_endonuc_IV_Mrr"/>
</dbReference>
<evidence type="ECO:0000313" key="4">
    <source>
        <dbReference type="Proteomes" id="UP000078532"/>
    </source>
</evidence>
<dbReference type="Pfam" id="PF04471">
    <property type="entry name" value="Mrr_cat"/>
    <property type="match status" value="1"/>
</dbReference>
<protein>
    <recommendedName>
        <fullName evidence="2">Restriction endonuclease type IV Mrr domain-containing protein</fullName>
    </recommendedName>
</protein>
<dbReference type="Proteomes" id="UP000078532">
    <property type="component" value="Unassembled WGS sequence"/>
</dbReference>
<keyword evidence="1" id="KW-0812">Transmembrane</keyword>
<name>A0A1B7LH47_9FIRM</name>
<keyword evidence="1" id="KW-1133">Transmembrane helix</keyword>
<sequence>MSVVQFPGRLLKLALASWQKRRRAGELKRYYVKPRADQRNIMARRLDFYGTLLLLWLILLVFLAAIRPLPTALAAASAISLFAGWLAGKMQKKRLLLERHYQQVWTAASRFREKLKQAGSREELAALVFPLLKTLPRFEEVTDKKKGAASPFSRARYLGIPVSVHYLPAGETPAGSAAVQSLLATLPAGKTNNAIFAAAGEFTPDAVRLVNSVKSRFNIALLDERQLVALAGRARQLEGRAKAETQVATPDGTEYTGQAFAGWKQVFFRPRKSRGYLFTGALLLAAYAWLARFTPYAGLYLAFGLVNLVLAVACLAVGRMETAPGLDDWQPRV</sequence>
<dbReference type="STRING" id="1838280.A6M21_06260"/>
<feature type="transmembrane region" description="Helical" evidence="1">
    <location>
        <begin position="297"/>
        <end position="317"/>
    </location>
</feature>
<dbReference type="GO" id="GO:0009307">
    <property type="term" value="P:DNA restriction-modification system"/>
    <property type="evidence" value="ECO:0007669"/>
    <property type="project" value="InterPro"/>
</dbReference>
<keyword evidence="1" id="KW-0472">Membrane</keyword>
<organism evidence="3 4">
    <name type="scientific">Desulfotomaculum copahuensis</name>
    <dbReference type="NCBI Taxonomy" id="1838280"/>
    <lineage>
        <taxon>Bacteria</taxon>
        <taxon>Bacillati</taxon>
        <taxon>Bacillota</taxon>
        <taxon>Clostridia</taxon>
        <taxon>Eubacteriales</taxon>
        <taxon>Desulfotomaculaceae</taxon>
        <taxon>Desulfotomaculum</taxon>
    </lineage>
</organism>
<dbReference type="OrthoDB" id="1803955at2"/>
<comment type="caution">
    <text evidence="3">The sequence shown here is derived from an EMBL/GenBank/DDBJ whole genome shotgun (WGS) entry which is preliminary data.</text>
</comment>
<evidence type="ECO:0000259" key="2">
    <source>
        <dbReference type="Pfam" id="PF04471"/>
    </source>
</evidence>
<dbReference type="RefSeq" id="WP_066666860.1">
    <property type="nucleotide sequence ID" value="NZ_LYVF01000062.1"/>
</dbReference>